<sequence>MITVSNVSLRYGKRALFEDVNIKFTPGNCYGLIGANGAGKSTFLKILSGELEPNKGEVSITPGERMAVLKQDHFQYEEVEVLKTVIKGHARLFQIMEEKDAIYAKSDFSEEDGMRAAELEGEFQELDGWQAESDAAELLIGLGISKDLHDLKMKELDGNQKVRVLLAQALFGTPNILLLDEPTNHLNIESINWLENFLAKYEGTVIVVSHDRHFLNQVCTHIADIDFGKIQMYVGNYDFWYESSQLATKLMREQNKKIEEKRKELEAFIARFSANASKSKQATSRKKTLEKLTLEDIKPSTRKYPFIKFNPEREAGKQLLTVDRISKTVDGQKVLNNVSFVVNKGDKIALVGPNGIAKSTLFQILAGELEADEGEFAWGITTTQAYFPKDNSEYFNTDMNLVDWLRQYSKEQDESYLRGFLGRMLFSGEEALKKASVLSGGEKVRCMLSKMMMSGANVLMLDEPTNHLDLESITALNNGLIDFDGTMLFVSHDHQFVQTIANRIIELTPSGLIDKVITYDEYLASEDIRKQREAQYA</sequence>
<dbReference type="PANTHER" id="PTHR42855">
    <property type="entry name" value="ABC TRANSPORTER ATP-BINDING SUBUNIT"/>
    <property type="match status" value="1"/>
</dbReference>
<evidence type="ECO:0000256" key="3">
    <source>
        <dbReference type="SAM" id="Coils"/>
    </source>
</evidence>
<dbReference type="Pfam" id="PF12848">
    <property type="entry name" value="ABC_tran_Xtn"/>
    <property type="match status" value="1"/>
</dbReference>
<organism evidence="5 6">
    <name type="scientific">Paenibacillus gyeongsangnamensis</name>
    <dbReference type="NCBI Taxonomy" id="3388067"/>
    <lineage>
        <taxon>Bacteria</taxon>
        <taxon>Bacillati</taxon>
        <taxon>Bacillota</taxon>
        <taxon>Bacilli</taxon>
        <taxon>Bacillales</taxon>
        <taxon>Paenibacillaceae</taxon>
        <taxon>Paenibacillus</taxon>
    </lineage>
</organism>
<reference evidence="5 6" key="1">
    <citation type="submission" date="2022-12" db="EMBL/GenBank/DDBJ databases">
        <title>Draft genome sequence of Paenibacillus sp. dW9.</title>
        <authorList>
            <person name="Choi E.-W."/>
            <person name="Kim D.-U."/>
        </authorList>
    </citation>
    <scope>NUCLEOTIDE SEQUENCE [LARGE SCALE GENOMIC DNA]</scope>
    <source>
        <strain evidence="6">dW9</strain>
    </source>
</reference>
<dbReference type="SUPFAM" id="SSF52540">
    <property type="entry name" value="P-loop containing nucleoside triphosphate hydrolases"/>
    <property type="match status" value="2"/>
</dbReference>
<accession>A0ABT4QGM2</accession>
<dbReference type="Gene3D" id="3.40.50.300">
    <property type="entry name" value="P-loop containing nucleotide triphosphate hydrolases"/>
    <property type="match status" value="2"/>
</dbReference>
<dbReference type="SMART" id="SM00382">
    <property type="entry name" value="AAA"/>
    <property type="match status" value="2"/>
</dbReference>
<dbReference type="InterPro" id="IPR051309">
    <property type="entry name" value="ABCF_ATPase"/>
</dbReference>
<feature type="domain" description="ABC transporter" evidence="4">
    <location>
        <begin position="320"/>
        <end position="534"/>
    </location>
</feature>
<dbReference type="PANTHER" id="PTHR42855:SF2">
    <property type="entry name" value="DRUG RESISTANCE ABC TRANSPORTER,ATP-BINDING PROTEIN"/>
    <property type="match status" value="1"/>
</dbReference>
<evidence type="ECO:0000313" key="6">
    <source>
        <dbReference type="Proteomes" id="UP001527882"/>
    </source>
</evidence>
<dbReference type="Pfam" id="PF00005">
    <property type="entry name" value="ABC_tran"/>
    <property type="match status" value="2"/>
</dbReference>
<dbReference type="InterPro" id="IPR003439">
    <property type="entry name" value="ABC_transporter-like_ATP-bd"/>
</dbReference>
<keyword evidence="1" id="KW-0547">Nucleotide-binding</keyword>
<name>A0ABT4QGM2_9BACL</name>
<evidence type="ECO:0000259" key="4">
    <source>
        <dbReference type="PROSITE" id="PS50893"/>
    </source>
</evidence>
<evidence type="ECO:0000313" key="5">
    <source>
        <dbReference type="EMBL" id="MCZ8515886.1"/>
    </source>
</evidence>
<comment type="caution">
    <text evidence="5">The sequence shown here is derived from an EMBL/GenBank/DDBJ whole genome shotgun (WGS) entry which is preliminary data.</text>
</comment>
<feature type="domain" description="ABC transporter" evidence="4">
    <location>
        <begin position="2"/>
        <end position="252"/>
    </location>
</feature>
<feature type="coiled-coil region" evidence="3">
    <location>
        <begin position="244"/>
        <end position="275"/>
    </location>
</feature>
<dbReference type="InterPro" id="IPR003593">
    <property type="entry name" value="AAA+_ATPase"/>
</dbReference>
<keyword evidence="3" id="KW-0175">Coiled coil</keyword>
<dbReference type="Proteomes" id="UP001527882">
    <property type="component" value="Unassembled WGS sequence"/>
</dbReference>
<keyword evidence="2 5" id="KW-0067">ATP-binding</keyword>
<dbReference type="PROSITE" id="PS50893">
    <property type="entry name" value="ABC_TRANSPORTER_2"/>
    <property type="match status" value="2"/>
</dbReference>
<keyword evidence="6" id="KW-1185">Reference proteome</keyword>
<dbReference type="InterPro" id="IPR027417">
    <property type="entry name" value="P-loop_NTPase"/>
</dbReference>
<gene>
    <name evidence="5" type="ORF">O9H85_26510</name>
</gene>
<protein>
    <submittedName>
        <fullName evidence="5">ATP-binding cassette domain-containing protein</fullName>
    </submittedName>
</protein>
<evidence type="ECO:0000256" key="2">
    <source>
        <dbReference type="ARBA" id="ARBA00022840"/>
    </source>
</evidence>
<proteinExistence type="predicted"/>
<dbReference type="GO" id="GO:0005524">
    <property type="term" value="F:ATP binding"/>
    <property type="evidence" value="ECO:0007669"/>
    <property type="project" value="UniProtKB-KW"/>
</dbReference>
<dbReference type="CDD" id="cd03221">
    <property type="entry name" value="ABCF_EF-3"/>
    <property type="match status" value="2"/>
</dbReference>
<dbReference type="RefSeq" id="WP_269884419.1">
    <property type="nucleotide sequence ID" value="NZ_JAQAGZ010000020.1"/>
</dbReference>
<dbReference type="EMBL" id="JAQAGZ010000020">
    <property type="protein sequence ID" value="MCZ8515886.1"/>
    <property type="molecule type" value="Genomic_DNA"/>
</dbReference>
<evidence type="ECO:0000256" key="1">
    <source>
        <dbReference type="ARBA" id="ARBA00022741"/>
    </source>
</evidence>
<dbReference type="InterPro" id="IPR032781">
    <property type="entry name" value="ABC_tran_Xtn"/>
</dbReference>